<gene>
    <name evidence="1" type="ORF">LEP1GSC161_0336</name>
</gene>
<dbReference type="Proteomes" id="UP000012149">
    <property type="component" value="Unassembled WGS sequence"/>
</dbReference>
<dbReference type="EMBL" id="AKWE02000106">
    <property type="protein sequence ID" value="EMO57778.1"/>
    <property type="molecule type" value="Genomic_DNA"/>
</dbReference>
<organism evidence="1 2">
    <name type="scientific">Leptospira santarosai str. CBC1416</name>
    <dbReference type="NCBI Taxonomy" id="1193059"/>
    <lineage>
        <taxon>Bacteria</taxon>
        <taxon>Pseudomonadati</taxon>
        <taxon>Spirochaetota</taxon>
        <taxon>Spirochaetia</taxon>
        <taxon>Leptospirales</taxon>
        <taxon>Leptospiraceae</taxon>
        <taxon>Leptospira</taxon>
    </lineage>
</organism>
<comment type="caution">
    <text evidence="1">The sequence shown here is derived from an EMBL/GenBank/DDBJ whole genome shotgun (WGS) entry which is preliminary data.</text>
</comment>
<name>M6W7P2_9LEPT</name>
<reference evidence="1 2" key="1">
    <citation type="submission" date="2013-01" db="EMBL/GenBank/DDBJ databases">
        <authorList>
            <person name="Harkins D.M."/>
            <person name="Durkin A.S."/>
            <person name="Brinkac L.M."/>
            <person name="Haft D.H."/>
            <person name="Selengut J.D."/>
            <person name="Sanka R."/>
            <person name="DePew J."/>
            <person name="Purushe J."/>
            <person name="Matthias M.A."/>
            <person name="Vinetz J.M."/>
            <person name="Sutton G.G."/>
            <person name="Nierman W.C."/>
            <person name="Fouts D.E."/>
        </authorList>
    </citation>
    <scope>NUCLEOTIDE SEQUENCE [LARGE SCALE GENOMIC DNA]</scope>
    <source>
        <strain evidence="1 2">CBC1416</strain>
    </source>
</reference>
<dbReference type="AlphaFoldDB" id="M6W7P2"/>
<proteinExistence type="predicted"/>
<evidence type="ECO:0000313" key="2">
    <source>
        <dbReference type="Proteomes" id="UP000012149"/>
    </source>
</evidence>
<sequence>MRIGLVTIKEADDFLQFYAGAERWRDVDRDSFVLPGKVVATGMELIGIDTDFTDTISGLITGDTLDIDYQIVAVTSVVDSSHATIYPLEFDLIEPVRFRKIPTANIDTLKKLYQRKRESLFTANERLLASTAFSYNSVSEETLKKAQIIFALEIFRKHRDIHTENRANGVASYSIADMSYTYTTGAQMDIPESVFNILKKEGALRCVSLQRR</sequence>
<protein>
    <submittedName>
        <fullName evidence="1">Uncharacterized protein</fullName>
    </submittedName>
</protein>
<accession>M6W7P2</accession>
<evidence type="ECO:0000313" key="1">
    <source>
        <dbReference type="EMBL" id="EMO57778.1"/>
    </source>
</evidence>